<dbReference type="GO" id="GO:0016787">
    <property type="term" value="F:hydrolase activity"/>
    <property type="evidence" value="ECO:0007669"/>
    <property type="project" value="UniProtKB-KW"/>
</dbReference>
<dbReference type="InterPro" id="IPR023631">
    <property type="entry name" value="Amidase_dom"/>
</dbReference>
<dbReference type="AlphaFoldDB" id="A0A9W4NH02"/>
<dbReference type="Pfam" id="PF01425">
    <property type="entry name" value="Amidase"/>
    <property type="match status" value="1"/>
</dbReference>
<name>A0A9W4NH02_9EURO</name>
<dbReference type="OrthoDB" id="6428749at2759"/>
<evidence type="ECO:0000313" key="5">
    <source>
        <dbReference type="Proteomes" id="UP001152646"/>
    </source>
</evidence>
<sequence>MSDSLFSPWQKIAHFKRVARDNAIPKEWRLRPGCVPDDQLNVMDVPRECGILTETELQITDTDADVLVEKLISREYTSHAVTLAFCKRAAIAQQLVNCLSEIFFDQALEAAQELDAEYEASNLPRGLLHGLPVSLKDCFKVEGTDATIGCTAYANQMTTIVEETEITKIMRESGAILFCKTNVPTAMMAGEVRSEDEQ</sequence>
<dbReference type="PANTHER" id="PTHR46072:SF11">
    <property type="entry name" value="AMIDASE-RELATED"/>
    <property type="match status" value="1"/>
</dbReference>
<reference evidence="4" key="1">
    <citation type="submission" date="2021-07" db="EMBL/GenBank/DDBJ databases">
        <authorList>
            <person name="Branca A.L. A."/>
        </authorList>
    </citation>
    <scope>NUCLEOTIDE SEQUENCE</scope>
</reference>
<evidence type="ECO:0000256" key="2">
    <source>
        <dbReference type="ARBA" id="ARBA00022801"/>
    </source>
</evidence>
<dbReference type="Gene3D" id="3.90.1300.10">
    <property type="entry name" value="Amidase signature (AS) domain"/>
    <property type="match status" value="1"/>
</dbReference>
<dbReference type="PANTHER" id="PTHR46072">
    <property type="entry name" value="AMIDASE-RELATED-RELATED"/>
    <property type="match status" value="1"/>
</dbReference>
<evidence type="ECO:0000256" key="1">
    <source>
        <dbReference type="ARBA" id="ARBA00009199"/>
    </source>
</evidence>
<dbReference type="EMBL" id="CAJVPA010000166">
    <property type="protein sequence ID" value="CAG8365599.1"/>
    <property type="molecule type" value="Genomic_DNA"/>
</dbReference>
<gene>
    <name evidence="4" type="ORF">PSALAMII_LOCUS4339</name>
</gene>
<protein>
    <recommendedName>
        <fullName evidence="3">Amidase domain-containing protein</fullName>
    </recommendedName>
</protein>
<keyword evidence="2" id="KW-0378">Hydrolase</keyword>
<comment type="similarity">
    <text evidence="1">Belongs to the amidase family.</text>
</comment>
<dbReference type="SUPFAM" id="SSF75304">
    <property type="entry name" value="Amidase signature (AS) enzymes"/>
    <property type="match status" value="1"/>
</dbReference>
<organism evidence="4 5">
    <name type="scientific">Penicillium salamii</name>
    <dbReference type="NCBI Taxonomy" id="1612424"/>
    <lineage>
        <taxon>Eukaryota</taxon>
        <taxon>Fungi</taxon>
        <taxon>Dikarya</taxon>
        <taxon>Ascomycota</taxon>
        <taxon>Pezizomycotina</taxon>
        <taxon>Eurotiomycetes</taxon>
        <taxon>Eurotiomycetidae</taxon>
        <taxon>Eurotiales</taxon>
        <taxon>Aspergillaceae</taxon>
        <taxon>Penicillium</taxon>
    </lineage>
</organism>
<dbReference type="Proteomes" id="UP001152646">
    <property type="component" value="Unassembled WGS sequence"/>
</dbReference>
<dbReference type="InterPro" id="IPR036928">
    <property type="entry name" value="AS_sf"/>
</dbReference>
<comment type="caution">
    <text evidence="4">The sequence shown here is derived from an EMBL/GenBank/DDBJ whole genome shotgun (WGS) entry which is preliminary data.</text>
</comment>
<accession>A0A9W4NH02</accession>
<evidence type="ECO:0000313" key="4">
    <source>
        <dbReference type="EMBL" id="CAG8365599.1"/>
    </source>
</evidence>
<feature type="domain" description="Amidase" evidence="3">
    <location>
        <begin position="81"/>
        <end position="191"/>
    </location>
</feature>
<proteinExistence type="inferred from homology"/>
<evidence type="ECO:0000259" key="3">
    <source>
        <dbReference type="Pfam" id="PF01425"/>
    </source>
</evidence>